<keyword evidence="2" id="KW-1185">Reference proteome</keyword>
<dbReference type="EMBL" id="QTSX02002844">
    <property type="protein sequence ID" value="KAJ9074913.1"/>
    <property type="molecule type" value="Genomic_DNA"/>
</dbReference>
<dbReference type="Proteomes" id="UP001165960">
    <property type="component" value="Unassembled WGS sequence"/>
</dbReference>
<reference evidence="1" key="1">
    <citation type="submission" date="2022-04" db="EMBL/GenBank/DDBJ databases">
        <title>Genome of the entomopathogenic fungus Entomophthora muscae.</title>
        <authorList>
            <person name="Elya C."/>
            <person name="Lovett B.R."/>
            <person name="Lee E."/>
            <person name="Macias A.M."/>
            <person name="Hajek A.E."/>
            <person name="De Bivort B.L."/>
            <person name="Kasson M.T."/>
            <person name="De Fine Licht H.H."/>
            <person name="Stajich J.E."/>
        </authorList>
    </citation>
    <scope>NUCLEOTIDE SEQUENCE</scope>
    <source>
        <strain evidence="1">Berkeley</strain>
    </source>
</reference>
<name>A0ACC2TK43_9FUNG</name>
<protein>
    <submittedName>
        <fullName evidence="1">Uncharacterized protein</fullName>
    </submittedName>
</protein>
<proteinExistence type="predicted"/>
<evidence type="ECO:0000313" key="1">
    <source>
        <dbReference type="EMBL" id="KAJ9074913.1"/>
    </source>
</evidence>
<gene>
    <name evidence="1" type="ORF">DSO57_1001897</name>
</gene>
<comment type="caution">
    <text evidence="1">The sequence shown here is derived from an EMBL/GenBank/DDBJ whole genome shotgun (WGS) entry which is preliminary data.</text>
</comment>
<evidence type="ECO:0000313" key="2">
    <source>
        <dbReference type="Proteomes" id="UP001165960"/>
    </source>
</evidence>
<organism evidence="1 2">
    <name type="scientific">Entomophthora muscae</name>
    <dbReference type="NCBI Taxonomy" id="34485"/>
    <lineage>
        <taxon>Eukaryota</taxon>
        <taxon>Fungi</taxon>
        <taxon>Fungi incertae sedis</taxon>
        <taxon>Zoopagomycota</taxon>
        <taxon>Entomophthoromycotina</taxon>
        <taxon>Entomophthoromycetes</taxon>
        <taxon>Entomophthorales</taxon>
        <taxon>Entomophthoraceae</taxon>
        <taxon>Entomophthora</taxon>
    </lineage>
</organism>
<accession>A0ACC2TK43</accession>
<sequence length="95" mass="10181">MLAGKSGNSVATPEMSQAHATACFCYPLEHTLSYLLENFGRTVGKLAFADATAVKKTKILLADFGLTWSANKTGVPLSMDLTCQGPEGHDWFPSD</sequence>